<dbReference type="EMBL" id="JANPWB010000016">
    <property type="protein sequence ID" value="KAJ1082308.1"/>
    <property type="molecule type" value="Genomic_DNA"/>
</dbReference>
<evidence type="ECO:0000256" key="1">
    <source>
        <dbReference type="SAM" id="MobiDB-lite"/>
    </source>
</evidence>
<accession>A0AAV7KZ31</accession>
<organism evidence="2 3">
    <name type="scientific">Pleurodeles waltl</name>
    <name type="common">Iberian ribbed newt</name>
    <dbReference type="NCBI Taxonomy" id="8319"/>
    <lineage>
        <taxon>Eukaryota</taxon>
        <taxon>Metazoa</taxon>
        <taxon>Chordata</taxon>
        <taxon>Craniata</taxon>
        <taxon>Vertebrata</taxon>
        <taxon>Euteleostomi</taxon>
        <taxon>Amphibia</taxon>
        <taxon>Batrachia</taxon>
        <taxon>Caudata</taxon>
        <taxon>Salamandroidea</taxon>
        <taxon>Salamandridae</taxon>
        <taxon>Pleurodelinae</taxon>
        <taxon>Pleurodeles</taxon>
    </lineage>
</organism>
<gene>
    <name evidence="2" type="ORF">NDU88_002476</name>
</gene>
<dbReference type="AlphaFoldDB" id="A0AAV7KZ31"/>
<evidence type="ECO:0000313" key="3">
    <source>
        <dbReference type="Proteomes" id="UP001066276"/>
    </source>
</evidence>
<name>A0AAV7KZ31_PLEWA</name>
<keyword evidence="3" id="KW-1185">Reference proteome</keyword>
<comment type="caution">
    <text evidence="2">The sequence shown here is derived from an EMBL/GenBank/DDBJ whole genome shotgun (WGS) entry which is preliminary data.</text>
</comment>
<sequence>MADEKVRKALALLEQAGRMDIVRPEALGPLCPVHRASAGVVAAVMACSPPRAARTVAQEVLDFDDAEPGEQIAAQEPWWEEKAGPGAACRIASAGVRRGRHKAADASAGWCGGKGFAPGGAAAQGKQLPGTSSTQRARVFFSDGYAVCGGLDGEVETEPEVWRAEGSEGSSVEEVELVEGSDE</sequence>
<dbReference type="Proteomes" id="UP001066276">
    <property type="component" value="Chromosome 12"/>
</dbReference>
<evidence type="ECO:0000313" key="2">
    <source>
        <dbReference type="EMBL" id="KAJ1082308.1"/>
    </source>
</evidence>
<reference evidence="2" key="1">
    <citation type="journal article" date="2022" name="bioRxiv">
        <title>Sequencing and chromosome-scale assembly of the giantPleurodeles waltlgenome.</title>
        <authorList>
            <person name="Brown T."/>
            <person name="Elewa A."/>
            <person name="Iarovenko S."/>
            <person name="Subramanian E."/>
            <person name="Araus A.J."/>
            <person name="Petzold A."/>
            <person name="Susuki M."/>
            <person name="Suzuki K.-i.T."/>
            <person name="Hayashi T."/>
            <person name="Toyoda A."/>
            <person name="Oliveira C."/>
            <person name="Osipova E."/>
            <person name="Leigh N.D."/>
            <person name="Simon A."/>
            <person name="Yun M.H."/>
        </authorList>
    </citation>
    <scope>NUCLEOTIDE SEQUENCE</scope>
    <source>
        <strain evidence="2">20211129_DDA</strain>
        <tissue evidence="2">Liver</tissue>
    </source>
</reference>
<proteinExistence type="predicted"/>
<protein>
    <submittedName>
        <fullName evidence="2">Uncharacterized protein</fullName>
    </submittedName>
</protein>
<feature type="region of interest" description="Disordered" evidence="1">
    <location>
        <begin position="159"/>
        <end position="183"/>
    </location>
</feature>
<feature type="compositionally biased region" description="Acidic residues" evidence="1">
    <location>
        <begin position="171"/>
        <end position="183"/>
    </location>
</feature>